<protein>
    <submittedName>
        <fullName evidence="2">Uncharacterized protein</fullName>
    </submittedName>
</protein>
<evidence type="ECO:0000313" key="3">
    <source>
        <dbReference type="Proteomes" id="UP001163046"/>
    </source>
</evidence>
<dbReference type="Proteomes" id="UP001163046">
    <property type="component" value="Unassembled WGS sequence"/>
</dbReference>
<dbReference type="AlphaFoldDB" id="A0A9W9Z423"/>
<organism evidence="2 3">
    <name type="scientific">Desmophyllum pertusum</name>
    <dbReference type="NCBI Taxonomy" id="174260"/>
    <lineage>
        <taxon>Eukaryota</taxon>
        <taxon>Metazoa</taxon>
        <taxon>Cnidaria</taxon>
        <taxon>Anthozoa</taxon>
        <taxon>Hexacorallia</taxon>
        <taxon>Scleractinia</taxon>
        <taxon>Caryophylliina</taxon>
        <taxon>Caryophylliidae</taxon>
        <taxon>Desmophyllum</taxon>
    </lineage>
</organism>
<reference evidence="2" key="1">
    <citation type="submission" date="2023-01" db="EMBL/GenBank/DDBJ databases">
        <title>Genome assembly of the deep-sea coral Lophelia pertusa.</title>
        <authorList>
            <person name="Herrera S."/>
            <person name="Cordes E."/>
        </authorList>
    </citation>
    <scope>NUCLEOTIDE SEQUENCE</scope>
    <source>
        <strain evidence="2">USNM1676648</strain>
        <tissue evidence="2">Polyp</tissue>
    </source>
</reference>
<evidence type="ECO:0000256" key="1">
    <source>
        <dbReference type="SAM" id="MobiDB-lite"/>
    </source>
</evidence>
<sequence>MSAVFPLGKVENNYTIEVRVKVMDAYLLSAETQFTVRVLEPANVDYGQVFGDMQSSAGEEGGDQKAVQLAGAASSVLNAKAGKGGDDDGAAAAERAAFRGKVAGQLSQLPVKDFDGELQLTAYQKAANGTSAGDPSKSRNNTKNALGVVDKVSGALLKQLAAGDKPKSIKSPNLDMSVGRKTMDNIGGADDDEDAEEGEGMGGVRLPNPMAMFGGANASVEDGATSAIGSTLSAMDKNPFAWDNSSSDLNSKTVGLSLTDGNGKPLDLSGQELEMFVPRNLKINPVKPMELNHFLDDDPPMRVHKFNRSSIEAAIAIEMKFFHPNIKFMVAVRYDKKPTARHYDFAHTFPSQTEAKKMKKRPHPFTYIVPHVLINPLLLNGQNGSGNGTDMAALLANVTIKQFYWA</sequence>
<name>A0A9W9Z423_9CNID</name>
<proteinExistence type="predicted"/>
<dbReference type="EMBL" id="MU826829">
    <property type="protein sequence ID" value="KAJ7373999.1"/>
    <property type="molecule type" value="Genomic_DNA"/>
</dbReference>
<keyword evidence="3" id="KW-1185">Reference proteome</keyword>
<evidence type="ECO:0000313" key="2">
    <source>
        <dbReference type="EMBL" id="KAJ7373999.1"/>
    </source>
</evidence>
<dbReference type="PANTHER" id="PTHR10877">
    <property type="entry name" value="POLYCYSTIN FAMILY MEMBER"/>
    <property type="match status" value="1"/>
</dbReference>
<gene>
    <name evidence="2" type="ORF">OS493_009327</name>
</gene>
<dbReference type="GO" id="GO:0050982">
    <property type="term" value="P:detection of mechanical stimulus"/>
    <property type="evidence" value="ECO:0007669"/>
    <property type="project" value="TreeGrafter"/>
</dbReference>
<dbReference type="GO" id="GO:0016020">
    <property type="term" value="C:membrane"/>
    <property type="evidence" value="ECO:0007669"/>
    <property type="project" value="TreeGrafter"/>
</dbReference>
<dbReference type="PANTHER" id="PTHR10877:SF194">
    <property type="entry name" value="LOCATION OF VULVA DEFECTIVE 1"/>
    <property type="match status" value="1"/>
</dbReference>
<feature type="region of interest" description="Disordered" evidence="1">
    <location>
        <begin position="163"/>
        <end position="201"/>
    </location>
</feature>
<dbReference type="OrthoDB" id="10533018at2759"/>
<dbReference type="InterPro" id="IPR051223">
    <property type="entry name" value="Polycystin"/>
</dbReference>
<feature type="compositionally biased region" description="Acidic residues" evidence="1">
    <location>
        <begin position="189"/>
        <end position="199"/>
    </location>
</feature>
<dbReference type="GO" id="GO:0005262">
    <property type="term" value="F:calcium channel activity"/>
    <property type="evidence" value="ECO:0007669"/>
    <property type="project" value="TreeGrafter"/>
</dbReference>
<comment type="caution">
    <text evidence="2">The sequence shown here is derived from an EMBL/GenBank/DDBJ whole genome shotgun (WGS) entry which is preliminary data.</text>
</comment>
<accession>A0A9W9Z423</accession>